<dbReference type="GO" id="GO:0016104">
    <property type="term" value="P:triterpenoid biosynthetic process"/>
    <property type="evidence" value="ECO:0007669"/>
    <property type="project" value="InterPro"/>
</dbReference>
<accession>A0A0G4MXL4</accession>
<gene>
    <name evidence="7" type="ORF">BN1708_016715</name>
</gene>
<dbReference type="Pfam" id="PF13249">
    <property type="entry name" value="SQHop_cyclase_N"/>
    <property type="match status" value="1"/>
</dbReference>
<dbReference type="EMBL" id="CVQH01025816">
    <property type="protein sequence ID" value="CRK39121.1"/>
    <property type="molecule type" value="Genomic_DNA"/>
</dbReference>
<dbReference type="Gene3D" id="6.20.120.20">
    <property type="match status" value="1"/>
</dbReference>
<evidence type="ECO:0000256" key="4">
    <source>
        <dbReference type="SAM" id="MobiDB-lite"/>
    </source>
</evidence>
<protein>
    <recommendedName>
        <fullName evidence="9">Squalene cyclase N-terminal domain-containing protein</fullName>
    </recommendedName>
</protein>
<dbReference type="Gene3D" id="1.50.10.20">
    <property type="match status" value="1"/>
</dbReference>
<comment type="similarity">
    <text evidence="1">Belongs to the terpene cyclase/mutase family.</text>
</comment>
<evidence type="ECO:0000256" key="3">
    <source>
        <dbReference type="ARBA" id="ARBA00022955"/>
    </source>
</evidence>
<dbReference type="STRING" id="100787.A0A0G4MXL4"/>
<feature type="domain" description="Squalene cyclase N-terminal" evidence="6">
    <location>
        <begin position="156"/>
        <end position="259"/>
    </location>
</feature>
<organism evidence="7 8">
    <name type="scientific">Verticillium longisporum</name>
    <name type="common">Verticillium dahliae var. longisporum</name>
    <dbReference type="NCBI Taxonomy" id="100787"/>
    <lineage>
        <taxon>Eukaryota</taxon>
        <taxon>Fungi</taxon>
        <taxon>Dikarya</taxon>
        <taxon>Ascomycota</taxon>
        <taxon>Pezizomycotina</taxon>
        <taxon>Sordariomycetes</taxon>
        <taxon>Hypocreomycetidae</taxon>
        <taxon>Glomerellales</taxon>
        <taxon>Plectosphaerellaceae</taxon>
        <taxon>Verticillium</taxon>
    </lineage>
</organism>
<dbReference type="PANTHER" id="PTHR11764">
    <property type="entry name" value="TERPENE CYCLASE/MUTASE FAMILY MEMBER"/>
    <property type="match status" value="1"/>
</dbReference>
<name>A0A0G4MXL4_VERLO</name>
<evidence type="ECO:0000259" key="6">
    <source>
        <dbReference type="Pfam" id="PF13249"/>
    </source>
</evidence>
<dbReference type="SUPFAM" id="SSF48239">
    <property type="entry name" value="Terpenoid cyclases/Protein prenyltransferases"/>
    <property type="match status" value="1"/>
</dbReference>
<feature type="region of interest" description="Disordered" evidence="4">
    <location>
        <begin position="1"/>
        <end position="31"/>
    </location>
</feature>
<dbReference type="InterPro" id="IPR032696">
    <property type="entry name" value="SQ_cyclase_C"/>
</dbReference>
<dbReference type="InterPro" id="IPR018333">
    <property type="entry name" value="Squalene_cyclase"/>
</dbReference>
<evidence type="ECO:0000313" key="7">
    <source>
        <dbReference type="EMBL" id="CRK39121.1"/>
    </source>
</evidence>
<feature type="domain" description="Squalene cyclase C-terminal" evidence="5">
    <location>
        <begin position="265"/>
        <end position="422"/>
    </location>
</feature>
<dbReference type="AlphaFoldDB" id="A0A0G4MXL4"/>
<evidence type="ECO:0000313" key="8">
    <source>
        <dbReference type="Proteomes" id="UP000044602"/>
    </source>
</evidence>
<dbReference type="PANTHER" id="PTHR11764:SF20">
    <property type="entry name" value="LANOSTEROL SYNTHASE"/>
    <property type="match status" value="1"/>
</dbReference>
<dbReference type="InterPro" id="IPR032697">
    <property type="entry name" value="SQ_cyclase_N"/>
</dbReference>
<keyword evidence="2" id="KW-0677">Repeat</keyword>
<keyword evidence="3" id="KW-0443">Lipid metabolism</keyword>
<proteinExistence type="inferred from homology"/>
<dbReference type="GO" id="GO:0006696">
    <property type="term" value="P:ergosterol biosynthetic process"/>
    <property type="evidence" value="ECO:0007669"/>
    <property type="project" value="TreeGrafter"/>
</dbReference>
<keyword evidence="3" id="KW-0444">Lipid biosynthesis</keyword>
<dbReference type="GO" id="GO:0005811">
    <property type="term" value="C:lipid droplet"/>
    <property type="evidence" value="ECO:0007669"/>
    <property type="project" value="InterPro"/>
</dbReference>
<keyword evidence="3" id="KW-0752">Steroid biosynthesis</keyword>
<keyword evidence="8" id="KW-1185">Reference proteome</keyword>
<sequence>MNGSLKNGSTNGSHRNGSSKNGSATHHEEKLLLSRKRVAEAIAEQPWPKKPRILEKTDVSRWRLNDEDGRHRWVYVEDNQALKDWPQSYAEKYYLGLPLGLPDLPPPESPLDAATNGLTFFEKLQLDPGEWGCECGGPMFLLPGIVITWYVTKTPISTFHATEIKNYLFARADPELGGWGLHIEGESTAFGCTLSYTALRLLGVDAEDPIMVKARARLHQLGGATSSPHWAKWWLAVLGVASWDLVNPVPPELWLVPDWEIKVFCDRAVKWITSNQTAEGGWYGSWGICFTYAAMFALESLAGVGDVYETSAPSRKGCDFLVGKQRFDGGWSESYKACETMKWVEHQSGSLVVQTAWAALALMEAKYPDVGPIKRAIRFIMSRQQSNGEWLAESIECVFNKSCMITYPNYKSIFPIKALGLFAKKYPDEVINLEEED</sequence>
<feature type="compositionally biased region" description="Polar residues" evidence="4">
    <location>
        <begin position="1"/>
        <end position="24"/>
    </location>
</feature>
<reference evidence="7 8" key="1">
    <citation type="submission" date="2015-05" db="EMBL/GenBank/DDBJ databases">
        <authorList>
            <person name="Wang D.B."/>
            <person name="Wang M."/>
        </authorList>
    </citation>
    <scope>NUCLEOTIDE SEQUENCE [LARGE SCALE GENOMIC DNA]</scope>
    <source>
        <strain evidence="7">VL1</strain>
    </source>
</reference>
<dbReference type="Proteomes" id="UP000044602">
    <property type="component" value="Unassembled WGS sequence"/>
</dbReference>
<evidence type="ECO:0000259" key="5">
    <source>
        <dbReference type="Pfam" id="PF13243"/>
    </source>
</evidence>
<dbReference type="InterPro" id="IPR008930">
    <property type="entry name" value="Terpenoid_cyclase/PrenylTrfase"/>
</dbReference>
<evidence type="ECO:0008006" key="9">
    <source>
        <dbReference type="Google" id="ProtNLM"/>
    </source>
</evidence>
<evidence type="ECO:0000256" key="1">
    <source>
        <dbReference type="ARBA" id="ARBA00009755"/>
    </source>
</evidence>
<evidence type="ECO:0000256" key="2">
    <source>
        <dbReference type="ARBA" id="ARBA00022737"/>
    </source>
</evidence>
<dbReference type="GO" id="GO:0000250">
    <property type="term" value="F:lanosterol synthase activity"/>
    <property type="evidence" value="ECO:0007669"/>
    <property type="project" value="TreeGrafter"/>
</dbReference>
<dbReference type="Pfam" id="PF13243">
    <property type="entry name" value="SQHop_cyclase_C"/>
    <property type="match status" value="1"/>
</dbReference>